<protein>
    <submittedName>
        <fullName evidence="2">Uncharacterized protein</fullName>
    </submittedName>
</protein>
<feature type="region of interest" description="Disordered" evidence="1">
    <location>
        <begin position="137"/>
        <end position="163"/>
    </location>
</feature>
<name>F8NVW2_SERL9</name>
<sequence>MRFNLLKMFQGRQSSIDRRRREQLSRLNDLDDGFSDRFNDHFHDSLRDSMYGYQAVRPLEAELSDNNDKFLPPPIEIALPSDSPRRPIIDDDEEDDGSFIHVDSPSSVMSGVIPNVHRQDDENSPFGLNVIAPGGLARKKSLPPQRIPSRYTPSAPRPHEKARRYTEEDVIVLSTTESDTSVSNEPTGYGKPRAPARLDRMNSSNINRPRRMNYAPQPVPYTREPTVVFTNSVNEEIKPSHEPYQYVREEYEQQRVIAIPSTTSSSMYYIVPGGMNVIFQDENGNEITRHGQFT</sequence>
<accession>F8NVW2</accession>
<organism>
    <name type="scientific">Serpula lacrymans var. lacrymans (strain S7.9)</name>
    <name type="common">Dry rot fungus</name>
    <dbReference type="NCBI Taxonomy" id="578457"/>
    <lineage>
        <taxon>Eukaryota</taxon>
        <taxon>Fungi</taxon>
        <taxon>Dikarya</taxon>
        <taxon>Basidiomycota</taxon>
        <taxon>Agaricomycotina</taxon>
        <taxon>Agaricomycetes</taxon>
        <taxon>Agaricomycetidae</taxon>
        <taxon>Boletales</taxon>
        <taxon>Coniophorineae</taxon>
        <taxon>Serpulaceae</taxon>
        <taxon>Serpula</taxon>
    </lineage>
</organism>
<dbReference type="Proteomes" id="UP000008064">
    <property type="component" value="Unassembled WGS sequence"/>
</dbReference>
<gene>
    <name evidence="2" type="ORF">SERLADRAFT_437884</name>
</gene>
<dbReference type="AlphaFoldDB" id="F8NVW2"/>
<dbReference type="RefSeq" id="XP_007318292.1">
    <property type="nucleotide sequence ID" value="XM_007318230.1"/>
</dbReference>
<feature type="region of interest" description="Disordered" evidence="1">
    <location>
        <begin position="64"/>
        <end position="86"/>
    </location>
</feature>
<dbReference type="EMBL" id="GL945434">
    <property type="protein sequence ID" value="EGO24273.1"/>
    <property type="molecule type" value="Genomic_DNA"/>
</dbReference>
<feature type="region of interest" description="Disordered" evidence="1">
    <location>
        <begin position="177"/>
        <end position="219"/>
    </location>
</feature>
<dbReference type="GeneID" id="18814937"/>
<reference evidence="2" key="1">
    <citation type="submission" date="2011-04" db="EMBL/GenBank/DDBJ databases">
        <title>Evolution of plant cell wall degrading machinery underlies the functional diversity of forest fungi.</title>
        <authorList>
            <consortium name="US DOE Joint Genome Institute (JGI-PGF)"/>
            <person name="Eastwood D.C."/>
            <person name="Floudas D."/>
            <person name="Binder M."/>
            <person name="Majcherczyk A."/>
            <person name="Schneider P."/>
            <person name="Aerts A."/>
            <person name="Asiegbu F.O."/>
            <person name="Baker S.E."/>
            <person name="Barry K."/>
            <person name="Bendiksby M."/>
            <person name="Blumentritt M."/>
            <person name="Coutinho P.M."/>
            <person name="Cullen D."/>
            <person name="Cullen D."/>
            <person name="Gathman A."/>
            <person name="Goodell B."/>
            <person name="Henrissat B."/>
            <person name="Ihrmark K."/>
            <person name="Kauserud H."/>
            <person name="Kohler A."/>
            <person name="LaButti K."/>
            <person name="Lapidus A."/>
            <person name="Lavin J.L."/>
            <person name="Lee Y.-H."/>
            <person name="Lindquist E."/>
            <person name="Lilly W."/>
            <person name="Lucas S."/>
            <person name="Morin E."/>
            <person name="Murat C."/>
            <person name="Oguiza J.A."/>
            <person name="Park J."/>
            <person name="Pisabarro A.G."/>
            <person name="Riley R."/>
            <person name="Rosling A."/>
            <person name="Salamov A."/>
            <person name="Schmidt O."/>
            <person name="Schmutz J."/>
            <person name="Skrede I."/>
            <person name="Stenlid J."/>
            <person name="Wiebenga A."/>
            <person name="Xie X."/>
            <person name="Kues U."/>
            <person name="Hibbett D.S."/>
            <person name="Hoffmeister D."/>
            <person name="Hogberg N."/>
            <person name="Martin F."/>
            <person name="Grigoriev I.V."/>
            <person name="Watkinson S.C."/>
        </authorList>
    </citation>
    <scope>NUCLEOTIDE SEQUENCE</scope>
    <source>
        <strain evidence="2">S7.9</strain>
    </source>
</reference>
<proteinExistence type="predicted"/>
<dbReference type="HOGENOM" id="CLU_947185_0_0_1"/>
<evidence type="ECO:0000313" key="2">
    <source>
        <dbReference type="EMBL" id="EGO24273.1"/>
    </source>
</evidence>
<feature type="compositionally biased region" description="Polar residues" evidence="1">
    <location>
        <begin position="177"/>
        <end position="186"/>
    </location>
</feature>
<dbReference type="OrthoDB" id="3240950at2759"/>
<dbReference type="KEGG" id="sla:SERLADRAFT_437884"/>
<evidence type="ECO:0000256" key="1">
    <source>
        <dbReference type="SAM" id="MobiDB-lite"/>
    </source>
</evidence>